<feature type="binding site" evidence="20">
    <location>
        <position position="570"/>
    </location>
    <ligand>
        <name>ATP</name>
        <dbReference type="ChEBI" id="CHEBI:30616"/>
    </ligand>
</feature>
<dbReference type="AlphaFoldDB" id="A0A6P8YD27"/>
<keyword evidence="15" id="KW-0472">Membrane</keyword>
<dbReference type="GeneID" id="117641501"/>
<keyword evidence="11 20" id="KW-0067">ATP-binding</keyword>
<keyword evidence="8 20" id="KW-0547">Nucleotide-binding</keyword>
<evidence type="ECO:0000313" key="24">
    <source>
        <dbReference type="Proteomes" id="UP000515158"/>
    </source>
</evidence>
<keyword evidence="25" id="KW-0648">Protein biosynthesis</keyword>
<evidence type="ECO:0000256" key="4">
    <source>
        <dbReference type="ARBA" id="ARBA00022553"/>
    </source>
</evidence>
<dbReference type="Gene3D" id="3.30.200.20">
    <property type="entry name" value="Phosphorylase Kinase, domain 1"/>
    <property type="match status" value="1"/>
</dbReference>
<dbReference type="GO" id="GO:0005789">
    <property type="term" value="C:endoplasmic reticulum membrane"/>
    <property type="evidence" value="ECO:0007669"/>
    <property type="project" value="UniProtKB-SubCell"/>
</dbReference>
<dbReference type="FunFam" id="1.10.510.10:FF:000251">
    <property type="entry name" value="eukaryotic translation initiation factor 2-alpha kinase 3"/>
    <property type="match status" value="1"/>
</dbReference>
<evidence type="ECO:0000256" key="18">
    <source>
        <dbReference type="ARBA" id="ARBA00037982"/>
    </source>
</evidence>
<dbReference type="Gene3D" id="2.130.10.10">
    <property type="entry name" value="YVTN repeat-like/Quinoprotein amine dehydrogenase"/>
    <property type="match status" value="1"/>
</dbReference>
<dbReference type="InterPro" id="IPR011009">
    <property type="entry name" value="Kinase-like_dom_sf"/>
</dbReference>
<keyword evidence="9 25" id="KW-0418">Kinase</keyword>
<dbReference type="PANTHER" id="PTHR11042">
    <property type="entry name" value="EUKARYOTIC TRANSLATION INITIATION FACTOR 2-ALPHA KINASE EIF2-ALPHA KINASE -RELATED"/>
    <property type="match status" value="1"/>
</dbReference>
<keyword evidence="10" id="KW-0256">Endoplasmic reticulum</keyword>
<dbReference type="GO" id="GO:0005634">
    <property type="term" value="C:nucleus"/>
    <property type="evidence" value="ECO:0007669"/>
    <property type="project" value="TreeGrafter"/>
</dbReference>
<dbReference type="GO" id="GO:0003743">
    <property type="term" value="F:translation initiation factor activity"/>
    <property type="evidence" value="ECO:0007669"/>
    <property type="project" value="UniProtKB-KW"/>
</dbReference>
<evidence type="ECO:0000256" key="5">
    <source>
        <dbReference type="ARBA" id="ARBA00022679"/>
    </source>
</evidence>
<sequence length="1020" mass="115384">MGPLFRNLLFKTLVAALVSYFIIGPSLQEDIKALPDCNTKAAGLDSFVLVSTIEGHLYALDGNGGGSVLWSIGTGPGPMLSSSIHNLELARDGQFLRMIPSLSGGLYQFNGENVEVIPFTADDLLQSSFFFKDDLVLTGGKESRTYGIDAKTGSLLYECSMRGCENLVGNVSDVEEVLVLKRLTHTVRAVEPRTSFERWNFSVARHNVKLIPDPAALCHGSKQVSQLNFDVRVIVPDGLVCGISQTDPKNVLWQHKFDSPVVSAWVMDRGELKEVDLFSGLQWNHDRAHGHDNSVPLSPSLYVGMHRKQLYIQESVQMQKHLGDTKSRQNLISDESNYSRIPWRPVPAIPSNALGLLTHVNDGSDDGMVPQLTDESNQAVRTTAMSVLYASSYVNGNGFYLYSSEAFKKSKQAQCGLIESIEGEESDNETFEEQVSRPDVRQPQPSKFDEEAQYIIITSLWYWWKEVLLISIGTAFLVNCMLPQGFLQIMWLRRPLEPVTEEGKLLPFTHPPGTEIPPLEIAQEERPATPILYSSRYLQEFQPVQCLGKGGFGVVFEARKKFDDCHYAVKRISLTNKEEARERVLREVRALAKLDHNHIVRYFNSWLESPPPGWQEEQDKEWASMFKSSGSMYDEAPNDQTNYSETSSQSFQPSRERRLTIQQNSNTAFGLDQQNDAVSKTWNELNVIPRRDISDSFIVFDASGDDDGDESDVEDEDKEDEEELDRRKDSVISVGSSSTGSSAKLLPNKEKAARPKHLSICTNNKRNNTTVSYLFIQMQLCRKDSLKDWLQSTPKRDYLNIINFFEQIVMAVEYVHLNNLIHRDLKPSNIFFSMDGHIKIGDFGLVTTMLEEGEEQRTPLDSSSSSGSFGERHTAQVGTELYMSPEQRKGKPYNYKVDIYSLGLILFELLVPFGTEMERVHVMQSLHRQKFPPDFSKTYQNEYELLKMMLDHRPEKRPTTFGIRARPPLRNRQPEEMLSDLSEECQFELPARQRSSTSVHKLSSSSSSSVEFNALTNRLS</sequence>
<reference evidence="25" key="1">
    <citation type="submission" date="2025-08" db="UniProtKB">
        <authorList>
            <consortium name="RefSeq"/>
        </authorList>
    </citation>
    <scope>IDENTIFICATION</scope>
    <source>
        <tissue evidence="25">Total insect</tissue>
    </source>
</reference>
<dbReference type="GO" id="GO:0006986">
    <property type="term" value="P:response to unfolded protein"/>
    <property type="evidence" value="ECO:0007669"/>
    <property type="project" value="UniProtKB-KW"/>
</dbReference>
<dbReference type="Pfam" id="PF00069">
    <property type="entry name" value="Pkinase"/>
    <property type="match status" value="2"/>
</dbReference>
<dbReference type="Gene3D" id="1.10.510.10">
    <property type="entry name" value="Transferase(Phosphotransferase) domain 1"/>
    <property type="match status" value="1"/>
</dbReference>
<evidence type="ECO:0000256" key="11">
    <source>
        <dbReference type="ARBA" id="ARBA00022840"/>
    </source>
</evidence>
<dbReference type="CTD" id="40653"/>
<keyword evidence="4" id="KW-0597">Phosphoprotein</keyword>
<evidence type="ECO:0000256" key="14">
    <source>
        <dbReference type="ARBA" id="ARBA00023016"/>
    </source>
</evidence>
<dbReference type="Proteomes" id="UP000515158">
    <property type="component" value="Unplaced"/>
</dbReference>
<feature type="region of interest" description="Disordered" evidence="21">
    <location>
        <begin position="699"/>
        <end position="751"/>
    </location>
</feature>
<dbReference type="GO" id="GO:0005524">
    <property type="term" value="F:ATP binding"/>
    <property type="evidence" value="ECO:0007669"/>
    <property type="project" value="UniProtKB-UniRule"/>
</dbReference>
<feature type="region of interest" description="Disordered" evidence="21">
    <location>
        <begin position="630"/>
        <end position="658"/>
    </location>
</feature>
<evidence type="ECO:0000256" key="16">
    <source>
        <dbReference type="ARBA" id="ARBA00023180"/>
    </source>
</evidence>
<gene>
    <name evidence="25" type="primary">LOC117641501</name>
</gene>
<keyword evidence="7 22" id="KW-0732">Signal</keyword>
<dbReference type="RefSeq" id="XP_034234770.1">
    <property type="nucleotide sequence ID" value="XM_034378879.1"/>
</dbReference>
<protein>
    <recommendedName>
        <fullName evidence="2">non-specific serine/threonine protein kinase</fullName>
        <ecNumber evidence="2">2.7.11.1</ecNumber>
    </recommendedName>
    <alternativeName>
        <fullName evidence="19">PRKR-like endoplasmic reticulum kinase</fullName>
    </alternativeName>
</protein>
<feature type="compositionally biased region" description="Low complexity" evidence="21">
    <location>
        <begin position="996"/>
        <end position="1009"/>
    </location>
</feature>
<evidence type="ECO:0000256" key="20">
    <source>
        <dbReference type="PROSITE-ProRule" id="PRU10141"/>
    </source>
</evidence>
<organism evidence="25">
    <name type="scientific">Thrips palmi</name>
    <name type="common">Melon thrips</name>
    <dbReference type="NCBI Taxonomy" id="161013"/>
    <lineage>
        <taxon>Eukaryota</taxon>
        <taxon>Metazoa</taxon>
        <taxon>Ecdysozoa</taxon>
        <taxon>Arthropoda</taxon>
        <taxon>Hexapoda</taxon>
        <taxon>Insecta</taxon>
        <taxon>Pterygota</taxon>
        <taxon>Neoptera</taxon>
        <taxon>Paraneoptera</taxon>
        <taxon>Thysanoptera</taxon>
        <taxon>Terebrantia</taxon>
        <taxon>Thripoidea</taxon>
        <taxon>Thripidae</taxon>
        <taxon>Thrips</taxon>
    </lineage>
</organism>
<keyword evidence="25" id="KW-0396">Initiation factor</keyword>
<name>A0A6P8YD27_THRPL</name>
<evidence type="ECO:0000256" key="9">
    <source>
        <dbReference type="ARBA" id="ARBA00022777"/>
    </source>
</evidence>
<dbReference type="PROSITE" id="PS00107">
    <property type="entry name" value="PROTEIN_KINASE_ATP"/>
    <property type="match status" value="1"/>
</dbReference>
<feature type="region of interest" description="Disordered" evidence="21">
    <location>
        <begin position="421"/>
        <end position="444"/>
    </location>
</feature>
<evidence type="ECO:0000256" key="22">
    <source>
        <dbReference type="SAM" id="SignalP"/>
    </source>
</evidence>
<dbReference type="SUPFAM" id="SSF56112">
    <property type="entry name" value="Protein kinase-like (PK-like)"/>
    <property type="match status" value="1"/>
</dbReference>
<dbReference type="PANTHER" id="PTHR11042:SF91">
    <property type="entry name" value="EUKARYOTIC TRANSLATION INITIATION FACTOR 2-ALPHA KINASE"/>
    <property type="match status" value="1"/>
</dbReference>
<dbReference type="FunCoup" id="A0A6P8YD27">
    <property type="interactions" value="1033"/>
</dbReference>
<feature type="signal peptide" evidence="22">
    <location>
        <begin position="1"/>
        <end position="28"/>
    </location>
</feature>
<dbReference type="OrthoDB" id="341578at2759"/>
<keyword evidence="12" id="KW-0810">Translation regulation</keyword>
<feature type="domain" description="Protein kinase" evidence="23">
    <location>
        <begin position="541"/>
        <end position="969"/>
    </location>
</feature>
<proteinExistence type="inferred from homology"/>
<evidence type="ECO:0000256" key="13">
    <source>
        <dbReference type="ARBA" id="ARBA00022989"/>
    </source>
</evidence>
<evidence type="ECO:0000256" key="7">
    <source>
        <dbReference type="ARBA" id="ARBA00022729"/>
    </source>
</evidence>
<keyword evidence="17" id="KW-0834">Unfolded protein response</keyword>
<keyword evidence="6" id="KW-0812">Transmembrane</keyword>
<evidence type="ECO:0000256" key="17">
    <source>
        <dbReference type="ARBA" id="ARBA00023230"/>
    </source>
</evidence>
<feature type="compositionally biased region" description="Low complexity" evidence="21">
    <location>
        <begin position="731"/>
        <end position="742"/>
    </location>
</feature>
<evidence type="ECO:0000256" key="19">
    <source>
        <dbReference type="ARBA" id="ARBA00041500"/>
    </source>
</evidence>
<keyword evidence="13" id="KW-1133">Transmembrane helix</keyword>
<evidence type="ECO:0000313" key="25">
    <source>
        <dbReference type="RefSeq" id="XP_034234770.1"/>
    </source>
</evidence>
<dbReference type="InterPro" id="IPR011047">
    <property type="entry name" value="Quinoprotein_ADH-like_sf"/>
</dbReference>
<evidence type="ECO:0000256" key="1">
    <source>
        <dbReference type="ARBA" id="ARBA00004115"/>
    </source>
</evidence>
<feature type="compositionally biased region" description="Polar residues" evidence="21">
    <location>
        <begin position="638"/>
        <end position="653"/>
    </location>
</feature>
<feature type="chain" id="PRO_5027611544" description="non-specific serine/threonine protein kinase" evidence="22">
    <location>
        <begin position="29"/>
        <end position="1020"/>
    </location>
</feature>
<evidence type="ECO:0000256" key="6">
    <source>
        <dbReference type="ARBA" id="ARBA00022692"/>
    </source>
</evidence>
<dbReference type="InterPro" id="IPR000719">
    <property type="entry name" value="Prot_kinase_dom"/>
</dbReference>
<accession>A0A6P8YD27</accession>
<dbReference type="FunFam" id="3.30.200.20:FF:000193">
    <property type="entry name" value="Eukaryotic translation initiation factor 2-alpha kinase 3"/>
    <property type="match status" value="1"/>
</dbReference>
<keyword evidence="14" id="KW-0346">Stress response</keyword>
<dbReference type="InterPro" id="IPR017441">
    <property type="entry name" value="Protein_kinase_ATP_BS"/>
</dbReference>
<dbReference type="SMART" id="SM00220">
    <property type="entry name" value="S_TKc"/>
    <property type="match status" value="1"/>
</dbReference>
<dbReference type="GO" id="GO:0004694">
    <property type="term" value="F:eukaryotic translation initiation factor 2alpha kinase activity"/>
    <property type="evidence" value="ECO:0007669"/>
    <property type="project" value="TreeGrafter"/>
</dbReference>
<evidence type="ECO:0000259" key="23">
    <source>
        <dbReference type="PROSITE" id="PS50011"/>
    </source>
</evidence>
<dbReference type="InterPro" id="IPR008271">
    <property type="entry name" value="Ser/Thr_kinase_AS"/>
</dbReference>
<keyword evidence="24" id="KW-1185">Reference proteome</keyword>
<keyword evidence="5" id="KW-0808">Transferase</keyword>
<evidence type="ECO:0000256" key="8">
    <source>
        <dbReference type="ARBA" id="ARBA00022741"/>
    </source>
</evidence>
<keyword evidence="3" id="KW-0723">Serine/threonine-protein kinase</keyword>
<evidence type="ECO:0000256" key="12">
    <source>
        <dbReference type="ARBA" id="ARBA00022845"/>
    </source>
</evidence>
<evidence type="ECO:0000256" key="10">
    <source>
        <dbReference type="ARBA" id="ARBA00022824"/>
    </source>
</evidence>
<evidence type="ECO:0000256" key="3">
    <source>
        <dbReference type="ARBA" id="ARBA00022527"/>
    </source>
</evidence>
<comment type="similarity">
    <text evidence="18">Belongs to the protein kinase superfamily. Ser/Thr protein kinase family. GCN2 subfamily.</text>
</comment>
<comment type="subcellular location">
    <subcellularLocation>
        <location evidence="1">Endoplasmic reticulum membrane</location>
        <topology evidence="1">Single-pass type I membrane protein</topology>
    </subcellularLocation>
</comment>
<dbReference type="InParanoid" id="A0A6P8YD27"/>
<feature type="compositionally biased region" description="Polar residues" evidence="21">
    <location>
        <begin position="1010"/>
        <end position="1020"/>
    </location>
</feature>
<feature type="region of interest" description="Disordered" evidence="21">
    <location>
        <begin position="996"/>
        <end position="1020"/>
    </location>
</feature>
<dbReference type="EC" id="2.7.11.1" evidence="2"/>
<dbReference type="KEGG" id="tpal:117641501"/>
<evidence type="ECO:0000256" key="15">
    <source>
        <dbReference type="ARBA" id="ARBA00023136"/>
    </source>
</evidence>
<dbReference type="SUPFAM" id="SSF50998">
    <property type="entry name" value="Quinoprotein alcohol dehydrogenase-like"/>
    <property type="match status" value="1"/>
</dbReference>
<dbReference type="PROSITE" id="PS00108">
    <property type="entry name" value="PROTEIN_KINASE_ST"/>
    <property type="match status" value="1"/>
</dbReference>
<feature type="compositionally biased region" description="Acidic residues" evidence="21">
    <location>
        <begin position="421"/>
        <end position="432"/>
    </location>
</feature>
<keyword evidence="16" id="KW-0325">Glycoprotein</keyword>
<evidence type="ECO:0000256" key="2">
    <source>
        <dbReference type="ARBA" id="ARBA00012513"/>
    </source>
</evidence>
<evidence type="ECO:0000256" key="21">
    <source>
        <dbReference type="SAM" id="MobiDB-lite"/>
    </source>
</evidence>
<feature type="compositionally biased region" description="Acidic residues" evidence="21">
    <location>
        <begin position="703"/>
        <end position="723"/>
    </location>
</feature>
<dbReference type="InterPro" id="IPR015943">
    <property type="entry name" value="WD40/YVTN_repeat-like_dom_sf"/>
</dbReference>
<dbReference type="PROSITE" id="PS50011">
    <property type="entry name" value="PROTEIN_KINASE_DOM"/>
    <property type="match status" value="1"/>
</dbReference>
<dbReference type="InterPro" id="IPR050339">
    <property type="entry name" value="CC_SR_Kinase"/>
</dbReference>